<proteinExistence type="predicted"/>
<dbReference type="WBParaSite" id="HPBE_0001227801-mRNA-1">
    <property type="protein sequence ID" value="HPBE_0001227801-mRNA-1"/>
    <property type="gene ID" value="HPBE_0001227801"/>
</dbReference>
<protein>
    <submittedName>
        <fullName evidence="3">BTB domain-containing protein</fullName>
    </submittedName>
</protein>
<dbReference type="OrthoDB" id="10251234at2759"/>
<evidence type="ECO:0000313" key="2">
    <source>
        <dbReference type="Proteomes" id="UP000050761"/>
    </source>
</evidence>
<gene>
    <name evidence="1" type="ORF">HPBE_LOCUS12279</name>
</gene>
<dbReference type="EMBL" id="UZAH01027432">
    <property type="protein sequence ID" value="VDO91592.1"/>
    <property type="molecule type" value="Genomic_DNA"/>
</dbReference>
<evidence type="ECO:0000313" key="3">
    <source>
        <dbReference type="WBParaSite" id="HPBE_0001227801-mRNA-1"/>
    </source>
</evidence>
<dbReference type="Proteomes" id="UP000050761">
    <property type="component" value="Unassembled WGS sequence"/>
</dbReference>
<name>A0A3P8D5H3_HELPZ</name>
<sequence length="332" mass="37936">MMRSHIDPIAPIDGGHIDRATRSINFASIRGVASLSVGEELNARLPQFTATLISERIADELKYAEFALNILSNDESAQPQLLISTGNGGFLWKKQWERMENVFLRIPDKTILLVERAMTYKLARSSKSLISQLFLKSPFFGQVNGKELEISSSDGLIRILDAAVLDGDDVSSLPYMKRMAAARKFCEALKLIRRKLSLVHYYGEEVIAYEENGHTLMCKAFRISRLLKESWKAGWSCFHSMKYAFCERYEEGFFLEPRWEEHGCCSSFWDTAIQASGQPPMQWIWSWQKNLYESYGPREILEDDSHKEGPTVTSLLKEVQKIDEQCRKGVAV</sequence>
<reference evidence="3" key="2">
    <citation type="submission" date="2019-09" db="UniProtKB">
        <authorList>
            <consortium name="WormBaseParasite"/>
        </authorList>
    </citation>
    <scope>IDENTIFICATION</scope>
</reference>
<keyword evidence="2" id="KW-1185">Reference proteome</keyword>
<accession>A0A3P8D5H3</accession>
<reference evidence="1 2" key="1">
    <citation type="submission" date="2018-11" db="EMBL/GenBank/DDBJ databases">
        <authorList>
            <consortium name="Pathogen Informatics"/>
        </authorList>
    </citation>
    <scope>NUCLEOTIDE SEQUENCE [LARGE SCALE GENOMIC DNA]</scope>
</reference>
<dbReference type="AlphaFoldDB" id="A0A3P8D5H3"/>
<evidence type="ECO:0000313" key="1">
    <source>
        <dbReference type="EMBL" id="VDO91592.1"/>
    </source>
</evidence>
<organism evidence="1">
    <name type="scientific">Heligmosomoides polygyrus</name>
    <name type="common">Parasitic roundworm</name>
    <dbReference type="NCBI Taxonomy" id="6339"/>
    <lineage>
        <taxon>Eukaryota</taxon>
        <taxon>Metazoa</taxon>
        <taxon>Ecdysozoa</taxon>
        <taxon>Nematoda</taxon>
        <taxon>Chromadorea</taxon>
        <taxon>Rhabditida</taxon>
        <taxon>Rhabditina</taxon>
        <taxon>Rhabditomorpha</taxon>
        <taxon>Strongyloidea</taxon>
        <taxon>Heligmosomidae</taxon>
        <taxon>Heligmosomoides</taxon>
    </lineage>
</organism>